<evidence type="ECO:0000259" key="5">
    <source>
        <dbReference type="Pfam" id="PF07631"/>
    </source>
</evidence>
<proteinExistence type="predicted"/>
<dbReference type="Pfam" id="PF07626">
    <property type="entry name" value="PSD3"/>
    <property type="match status" value="1"/>
</dbReference>
<accession>A0A518CT05</accession>
<keyword evidence="9" id="KW-1185">Reference proteome</keyword>
<dbReference type="KEGG" id="plon:Pla110_41010"/>
<feature type="domain" description="DUF1587" evidence="3">
    <location>
        <begin position="124"/>
        <end position="188"/>
    </location>
</feature>
<name>A0A518CT05_9PLAN</name>
<evidence type="ECO:0000313" key="9">
    <source>
        <dbReference type="Proteomes" id="UP000317178"/>
    </source>
</evidence>
<feature type="domain" description="DUF1595" evidence="7">
    <location>
        <begin position="427"/>
        <end position="487"/>
    </location>
</feature>
<evidence type="ECO:0008006" key="10">
    <source>
        <dbReference type="Google" id="ProtNLM"/>
    </source>
</evidence>
<dbReference type="InterPro" id="IPR011478">
    <property type="entry name" value="DUF1585"/>
</dbReference>
<dbReference type="Pfam" id="PF07627">
    <property type="entry name" value="PSCyt3"/>
    <property type="match status" value="1"/>
</dbReference>
<protein>
    <recommendedName>
        <fullName evidence="10">Planctomycete cytochrome C</fullName>
    </recommendedName>
</protein>
<reference evidence="8 9" key="1">
    <citation type="submission" date="2019-02" db="EMBL/GenBank/DDBJ databases">
        <title>Deep-cultivation of Planctomycetes and their phenomic and genomic characterization uncovers novel biology.</title>
        <authorList>
            <person name="Wiegand S."/>
            <person name="Jogler M."/>
            <person name="Boedeker C."/>
            <person name="Pinto D."/>
            <person name="Vollmers J."/>
            <person name="Rivas-Marin E."/>
            <person name="Kohn T."/>
            <person name="Peeters S.H."/>
            <person name="Heuer A."/>
            <person name="Rast P."/>
            <person name="Oberbeckmann S."/>
            <person name="Bunk B."/>
            <person name="Jeske O."/>
            <person name="Meyerdierks A."/>
            <person name="Storesund J.E."/>
            <person name="Kallscheuer N."/>
            <person name="Luecker S."/>
            <person name="Lage O.M."/>
            <person name="Pohl T."/>
            <person name="Merkel B.J."/>
            <person name="Hornburger P."/>
            <person name="Mueller R.-W."/>
            <person name="Bruemmer F."/>
            <person name="Labrenz M."/>
            <person name="Spormann A.M."/>
            <person name="Op den Camp H."/>
            <person name="Overmann J."/>
            <person name="Amann R."/>
            <person name="Jetten M.S.M."/>
            <person name="Mascher T."/>
            <person name="Medema M.H."/>
            <person name="Devos D.P."/>
            <person name="Kaster A.-K."/>
            <person name="Ovreas L."/>
            <person name="Rohde M."/>
            <person name="Galperin M.Y."/>
            <person name="Jogler C."/>
        </authorList>
    </citation>
    <scope>NUCLEOTIDE SEQUENCE [LARGE SCALE GENOMIC DNA]</scope>
    <source>
        <strain evidence="8 9">Pla110</strain>
    </source>
</reference>
<dbReference type="InterPro" id="IPR013043">
    <property type="entry name" value="DUF1595"/>
</dbReference>
<feature type="signal peptide" evidence="1">
    <location>
        <begin position="1"/>
        <end position="24"/>
    </location>
</feature>
<feature type="domain" description="DUF1585" evidence="2">
    <location>
        <begin position="772"/>
        <end position="845"/>
    </location>
</feature>
<organism evidence="8 9">
    <name type="scientific">Polystyrenella longa</name>
    <dbReference type="NCBI Taxonomy" id="2528007"/>
    <lineage>
        <taxon>Bacteria</taxon>
        <taxon>Pseudomonadati</taxon>
        <taxon>Planctomycetota</taxon>
        <taxon>Planctomycetia</taxon>
        <taxon>Planctomycetales</taxon>
        <taxon>Planctomycetaceae</taxon>
        <taxon>Polystyrenella</taxon>
    </lineage>
</organism>
<dbReference type="InterPro" id="IPR013039">
    <property type="entry name" value="DUF1588"/>
</dbReference>
<dbReference type="EMBL" id="CP036281">
    <property type="protein sequence ID" value="QDU82346.1"/>
    <property type="molecule type" value="Genomic_DNA"/>
</dbReference>
<feature type="domain" description="Cytochrome C Planctomycete-type" evidence="6">
    <location>
        <begin position="41"/>
        <end position="87"/>
    </location>
</feature>
<evidence type="ECO:0000259" key="2">
    <source>
        <dbReference type="Pfam" id="PF07624"/>
    </source>
</evidence>
<dbReference type="InterPro" id="IPR013036">
    <property type="entry name" value="DUF1587"/>
</dbReference>
<evidence type="ECO:0000259" key="3">
    <source>
        <dbReference type="Pfam" id="PF07626"/>
    </source>
</evidence>
<evidence type="ECO:0000259" key="4">
    <source>
        <dbReference type="Pfam" id="PF07627"/>
    </source>
</evidence>
<evidence type="ECO:0000256" key="1">
    <source>
        <dbReference type="SAM" id="SignalP"/>
    </source>
</evidence>
<dbReference type="Pfam" id="PF07635">
    <property type="entry name" value="PSCyt1"/>
    <property type="match status" value="1"/>
</dbReference>
<dbReference type="Pfam" id="PF07631">
    <property type="entry name" value="PSD4"/>
    <property type="match status" value="1"/>
</dbReference>
<evidence type="ECO:0000313" key="8">
    <source>
        <dbReference type="EMBL" id="QDU82346.1"/>
    </source>
</evidence>
<feature type="chain" id="PRO_5021882015" description="Planctomycete cytochrome C" evidence="1">
    <location>
        <begin position="25"/>
        <end position="857"/>
    </location>
</feature>
<keyword evidence="1" id="KW-0732">Signal</keyword>
<evidence type="ECO:0000259" key="7">
    <source>
        <dbReference type="Pfam" id="PF07637"/>
    </source>
</evidence>
<dbReference type="InterPro" id="IPR011429">
    <property type="entry name" value="Cyt_c_Planctomycete-type"/>
</dbReference>
<dbReference type="InterPro" id="IPR013042">
    <property type="entry name" value="DUF1592"/>
</dbReference>
<dbReference type="Pfam" id="PF07637">
    <property type="entry name" value="PSD5"/>
    <property type="match status" value="1"/>
</dbReference>
<dbReference type="RefSeq" id="WP_144998444.1">
    <property type="nucleotide sequence ID" value="NZ_CP036281.1"/>
</dbReference>
<sequence length="857" mass="96166" precursor="true">MMTTKNILSIFVGSLLLVPVQVWAQSSETPPVVKHVIQETCVDCHNSDYAEGGLDLSALTYDLSDRQRRQQWVRIHDRINQGEMPPDSDDLPAEQRNSLVQALSVTLLEADAKEVAETGRGPMRRLNRDEYQQNLRDLLSLPSLDIRDMVPEDREAFHFNKTAETLDITRVQLTAYLNATEAALMHALASGVVPPEQISFRAVGRSLFSVKATFGNREAMFFARDGKALDNKQVDETPNDENIELALFRSAHWPYYGYPAGFVAKRSGEYRVRFSARSVLQLPGYELKPATTPIPMTFRARKPSGADVSGDVRATGGLIDIQPEQASYETTVHLKEQETFEYSLLGLPVPLARNVNGGPPTYRYPPFPEGGQPGVAFQWLEIEGPLSPEEWPPKSHRVLFDELPIETSDPASHLPVQVISEQPEQDAKRLLQRFINRASREPVSEEVVSRYEGLVHQRIQEGATFTEAMLAAYKAFLCSGHILFLQEPAGADDTYAVASRLSHFLTNSRPDAQLRELAREVRLTDPEVLRAETDRLIEGKYFNRFVNNFTDYWLNLRHVNRDEPDVRLHPEYRFDSYLIESMEREPRQFFSAMIRENLSVSFLIDSDYIYANDRLASHYGLEPISGSALQQVSLPAESPYGGLLTQAAIMKVTSNGTSTSPVIRGAWIMDRLMGQPPPPPPASVPAVEPDIRGAKTIRELLALHTESESCAKCHARFDPVGLALENFDILGSWRTQYRGLEEGESVSGIDRAGHDFKYTLATSVDASGKLLDGREFQDIFALKQLLLKETRGLARNLLQQFVVYATGTPVRFSDRVEIERILDANAAENYPVRNLIHGLVQSRIFLGSAPVEVNQDE</sequence>
<evidence type="ECO:0000259" key="6">
    <source>
        <dbReference type="Pfam" id="PF07635"/>
    </source>
</evidence>
<dbReference type="Pfam" id="PF07624">
    <property type="entry name" value="PSD2"/>
    <property type="match status" value="1"/>
</dbReference>
<dbReference type="OrthoDB" id="175242at2"/>
<gene>
    <name evidence="8" type="ORF">Pla110_41010</name>
</gene>
<dbReference type="Proteomes" id="UP000317178">
    <property type="component" value="Chromosome"/>
</dbReference>
<dbReference type="AlphaFoldDB" id="A0A518CT05"/>
<feature type="domain" description="DUF1592" evidence="5">
    <location>
        <begin position="494"/>
        <end position="621"/>
    </location>
</feature>
<feature type="domain" description="DUF1588" evidence="4">
    <location>
        <begin position="641"/>
        <end position="736"/>
    </location>
</feature>